<dbReference type="RefSeq" id="WP_124910619.1">
    <property type="nucleotide sequence ID" value="NZ_RQJP01000008.1"/>
</dbReference>
<protein>
    <submittedName>
        <fullName evidence="2">DinB family protein</fullName>
    </submittedName>
</protein>
<evidence type="ECO:0000259" key="1">
    <source>
        <dbReference type="Pfam" id="PF12867"/>
    </source>
</evidence>
<dbReference type="EMBL" id="RQJP01000008">
    <property type="protein sequence ID" value="RRB09878.1"/>
    <property type="molecule type" value="Genomic_DNA"/>
</dbReference>
<dbReference type="InterPro" id="IPR024775">
    <property type="entry name" value="DinB-like"/>
</dbReference>
<dbReference type="AlphaFoldDB" id="A0A3P1C9A6"/>
<feature type="domain" description="DinB-like" evidence="1">
    <location>
        <begin position="12"/>
        <end position="169"/>
    </location>
</feature>
<dbReference type="Proteomes" id="UP000274271">
    <property type="component" value="Unassembled WGS sequence"/>
</dbReference>
<sequence length="178" mass="20501">MFLDQLLQSVADARNRYIAYVQQLTEEQAHWKPDADTWSAVENTEHLYWAEHGGIWGMWKILQAKRDGKPPVYQGELIHRGRSIEEIIERTWQPKEVVPPIAAPRMGGSVAFWLAALESLQQPLTKLSHELADEDFEAIIHPHPISGPLDIGQRFAFLRFHIDRHRNQVADLRTLLAV</sequence>
<evidence type="ECO:0000313" key="3">
    <source>
        <dbReference type="Proteomes" id="UP000274271"/>
    </source>
</evidence>
<dbReference type="Gene3D" id="1.20.120.450">
    <property type="entry name" value="dinb family like domain"/>
    <property type="match status" value="1"/>
</dbReference>
<organism evidence="2 3">
    <name type="scientific">Larkinella knui</name>
    <dbReference type="NCBI Taxonomy" id="2025310"/>
    <lineage>
        <taxon>Bacteria</taxon>
        <taxon>Pseudomonadati</taxon>
        <taxon>Bacteroidota</taxon>
        <taxon>Cytophagia</taxon>
        <taxon>Cytophagales</taxon>
        <taxon>Spirosomataceae</taxon>
        <taxon>Larkinella</taxon>
    </lineage>
</organism>
<dbReference type="InterPro" id="IPR034660">
    <property type="entry name" value="DinB/YfiT-like"/>
</dbReference>
<keyword evidence="3" id="KW-1185">Reference proteome</keyword>
<accession>A0A3P1C9A6</accession>
<dbReference type="Pfam" id="PF12867">
    <property type="entry name" value="DinB_2"/>
    <property type="match status" value="1"/>
</dbReference>
<dbReference type="OrthoDB" id="5464839at2"/>
<reference evidence="2 3" key="1">
    <citation type="submission" date="2018-11" db="EMBL/GenBank/DDBJ databases">
        <authorList>
            <person name="Zhou Z."/>
            <person name="Wang G."/>
        </authorList>
    </citation>
    <scope>NUCLEOTIDE SEQUENCE [LARGE SCALE GENOMIC DNA]</scope>
    <source>
        <strain evidence="2 3">KCTC42998</strain>
    </source>
</reference>
<gene>
    <name evidence="2" type="ORF">EHT87_30630</name>
</gene>
<proteinExistence type="predicted"/>
<comment type="caution">
    <text evidence="2">The sequence shown here is derived from an EMBL/GenBank/DDBJ whole genome shotgun (WGS) entry which is preliminary data.</text>
</comment>
<evidence type="ECO:0000313" key="2">
    <source>
        <dbReference type="EMBL" id="RRB09878.1"/>
    </source>
</evidence>
<name>A0A3P1C9A6_9BACT</name>
<dbReference type="SUPFAM" id="SSF109854">
    <property type="entry name" value="DinB/YfiT-like putative metalloenzymes"/>
    <property type="match status" value="1"/>
</dbReference>